<name>A0A7S0T4K8_9RHOD</name>
<dbReference type="PANTHER" id="PTHR35482">
    <property type="entry name" value="CYTOCHROME C OXIDASE SUBUNIT"/>
    <property type="match status" value="1"/>
</dbReference>
<keyword evidence="2" id="KW-0472">Membrane</keyword>
<dbReference type="PANTHER" id="PTHR35482:SF1">
    <property type="entry name" value="CYTOCHROME C OXIDASE SUBUNIT"/>
    <property type="match status" value="1"/>
</dbReference>
<feature type="compositionally biased region" description="Basic and acidic residues" evidence="1">
    <location>
        <begin position="87"/>
        <end position="96"/>
    </location>
</feature>
<accession>A0A7S0T4K8</accession>
<dbReference type="EMBL" id="HBFE01001346">
    <property type="protein sequence ID" value="CAD8724854.1"/>
    <property type="molecule type" value="Transcribed_RNA"/>
</dbReference>
<evidence type="ECO:0000313" key="3">
    <source>
        <dbReference type="EMBL" id="CAD8724854.1"/>
    </source>
</evidence>
<feature type="transmembrane region" description="Helical" evidence="2">
    <location>
        <begin position="278"/>
        <end position="297"/>
    </location>
</feature>
<dbReference type="AlphaFoldDB" id="A0A7S0T4K8"/>
<proteinExistence type="predicted"/>
<keyword evidence="2" id="KW-1133">Transmembrane helix</keyword>
<reference evidence="3" key="1">
    <citation type="submission" date="2021-01" db="EMBL/GenBank/DDBJ databases">
        <authorList>
            <person name="Corre E."/>
            <person name="Pelletier E."/>
            <person name="Niang G."/>
            <person name="Scheremetjew M."/>
            <person name="Finn R."/>
            <person name="Kale V."/>
            <person name="Holt S."/>
            <person name="Cochrane G."/>
            <person name="Meng A."/>
            <person name="Brown T."/>
            <person name="Cohen L."/>
        </authorList>
    </citation>
    <scope>NUCLEOTIDE SEQUENCE</scope>
    <source>
        <strain evidence="3">CCMP3276</strain>
    </source>
</reference>
<feature type="compositionally biased region" description="Basic and acidic residues" evidence="1">
    <location>
        <begin position="21"/>
        <end position="38"/>
    </location>
</feature>
<keyword evidence="2" id="KW-0812">Transmembrane</keyword>
<sequence>MQRAEAFMSRGVGNDSGSDSEQYRESNDEVFEEQEKAQQIDANGVDSSCVDGVHKPKVSTWGVFPRPDNISKAYGGGRTIPRGGLQPREETEEDRKKAQRTKALLDSYRTAMGIDTKREEQHRETVLEAIAKSRKLLKDSRPYEAVRLLESVKEYVSTKSELGGELHMELALALEVVGRTEDARELYAELRKSPVSRIASKAKQLSFGFSAMQELKLDSDGGAGLKVMDFNLPDLAKLSTARRYDTTYFRESERSEAEIRERLELSQPTDDQKRVNQAVFTAFVTIITAIALNIFVLRG</sequence>
<organism evidence="3">
    <name type="scientific">Erythrolobus madagascarensis</name>
    <dbReference type="NCBI Taxonomy" id="708628"/>
    <lineage>
        <taxon>Eukaryota</taxon>
        <taxon>Rhodophyta</taxon>
        <taxon>Bangiophyceae</taxon>
        <taxon>Porphyridiales</taxon>
        <taxon>Porphyridiaceae</taxon>
        <taxon>Erythrolobus</taxon>
    </lineage>
</organism>
<evidence type="ECO:0000256" key="2">
    <source>
        <dbReference type="SAM" id="Phobius"/>
    </source>
</evidence>
<feature type="region of interest" description="Disordered" evidence="1">
    <location>
        <begin position="1"/>
        <end position="51"/>
    </location>
</feature>
<evidence type="ECO:0008006" key="4">
    <source>
        <dbReference type="Google" id="ProtNLM"/>
    </source>
</evidence>
<feature type="region of interest" description="Disordered" evidence="1">
    <location>
        <begin position="70"/>
        <end position="101"/>
    </location>
</feature>
<protein>
    <recommendedName>
        <fullName evidence="4">Transmembrane protein</fullName>
    </recommendedName>
</protein>
<gene>
    <name evidence="3" type="ORF">EMAD1354_LOCUS931</name>
</gene>
<evidence type="ECO:0000256" key="1">
    <source>
        <dbReference type="SAM" id="MobiDB-lite"/>
    </source>
</evidence>